<accession>A0AAW3JT43</accession>
<feature type="transmembrane region" description="Helical" evidence="1">
    <location>
        <begin position="101"/>
        <end position="120"/>
    </location>
</feature>
<feature type="transmembrane region" description="Helical" evidence="1">
    <location>
        <begin position="76"/>
        <end position="95"/>
    </location>
</feature>
<dbReference type="Proteomes" id="UP000050833">
    <property type="component" value="Unassembled WGS sequence"/>
</dbReference>
<comment type="caution">
    <text evidence="2">The sequence shown here is derived from an EMBL/GenBank/DDBJ whole genome shotgun (WGS) entry which is preliminary data.</text>
</comment>
<dbReference type="EMBL" id="LLKB01000005">
    <property type="protein sequence ID" value="KQC84839.1"/>
    <property type="molecule type" value="Genomic_DNA"/>
</dbReference>
<evidence type="ECO:0000256" key="1">
    <source>
        <dbReference type="SAM" id="Phobius"/>
    </source>
</evidence>
<dbReference type="AlphaFoldDB" id="A0AAW3JT43"/>
<name>A0AAW3JT43_9FIRM</name>
<keyword evidence="1" id="KW-1133">Transmembrane helix</keyword>
<protein>
    <submittedName>
        <fullName evidence="2">Uncharacterized protein</fullName>
    </submittedName>
</protein>
<dbReference type="RefSeq" id="WP_022014726.1">
    <property type="nucleotide sequence ID" value="NZ_JAQDCV010000002.1"/>
</dbReference>
<keyword evidence="1" id="KW-0472">Membrane</keyword>
<keyword evidence="3" id="KW-1185">Reference proteome</keyword>
<proteinExistence type="predicted"/>
<reference evidence="2 3" key="1">
    <citation type="submission" date="2015-10" db="EMBL/GenBank/DDBJ databases">
        <title>Butyribacter intestini gen. nov., sp. nov., a butyric acid-producing bacterium of the family Lachnospiraceae isolated from the human faeces.</title>
        <authorList>
            <person name="Zou Y."/>
            <person name="Xue W."/>
            <person name="Luo G."/>
            <person name="Lv M."/>
        </authorList>
    </citation>
    <scope>NUCLEOTIDE SEQUENCE [LARGE SCALE GENOMIC DNA]</scope>
    <source>
        <strain evidence="2 3">TF01-11</strain>
    </source>
</reference>
<gene>
    <name evidence="2" type="ORF">APZ18_08930</name>
</gene>
<evidence type="ECO:0000313" key="3">
    <source>
        <dbReference type="Proteomes" id="UP000050833"/>
    </source>
</evidence>
<sequence>MNVFKKCLRKEFGKKGYEHYVDLFNEEVKNYANIKNDIESKKIYKDMYEVLSKDPKKVTTEKLENLSCTLYKALQIARKFTGVLSAYVVGNIVLLALNLDYYVTCISVAFLGAAFLYKLLEFLENKFCFIDAYLIMIYKTVLEKIR</sequence>
<organism evidence="2 3">
    <name type="scientific">Butyribacter intestini</name>
    <dbReference type="NCBI Taxonomy" id="1703332"/>
    <lineage>
        <taxon>Bacteria</taxon>
        <taxon>Bacillati</taxon>
        <taxon>Bacillota</taxon>
        <taxon>Clostridia</taxon>
        <taxon>Lachnospirales</taxon>
        <taxon>Lachnospiraceae</taxon>
        <taxon>Butyribacter</taxon>
    </lineage>
</organism>
<evidence type="ECO:0000313" key="2">
    <source>
        <dbReference type="EMBL" id="KQC84839.1"/>
    </source>
</evidence>
<keyword evidence="1" id="KW-0812">Transmembrane</keyword>